<dbReference type="Proteomes" id="UP001152300">
    <property type="component" value="Unassembled WGS sequence"/>
</dbReference>
<evidence type="ECO:0000313" key="1">
    <source>
        <dbReference type="EMBL" id="KAJ8065228.1"/>
    </source>
</evidence>
<name>A0A9X0AMT8_9HELO</name>
<proteinExistence type="predicted"/>
<accession>A0A9X0AMT8</accession>
<keyword evidence="2" id="KW-1185">Reference proteome</keyword>
<evidence type="ECO:0000313" key="2">
    <source>
        <dbReference type="Proteomes" id="UP001152300"/>
    </source>
</evidence>
<sequence length="71" mass="7902">MIYQNPTIDQLVTVFYDFLNSSKIPNGSNTQARISNMEDLVRAYTRHLPARIEHSSSLATTTSKICVALTG</sequence>
<gene>
    <name evidence="1" type="ORF">OCU04_005933</name>
</gene>
<dbReference type="AlphaFoldDB" id="A0A9X0AMT8"/>
<protein>
    <submittedName>
        <fullName evidence="1">Uncharacterized protein</fullName>
    </submittedName>
</protein>
<comment type="caution">
    <text evidence="1">The sequence shown here is derived from an EMBL/GenBank/DDBJ whole genome shotgun (WGS) entry which is preliminary data.</text>
</comment>
<reference evidence="1" key="1">
    <citation type="submission" date="2022-11" db="EMBL/GenBank/DDBJ databases">
        <title>Genome Resource of Sclerotinia nivalis Strain SnTB1, a Plant Pathogen Isolated from American Ginseng.</title>
        <authorList>
            <person name="Fan S."/>
        </authorList>
    </citation>
    <scope>NUCLEOTIDE SEQUENCE</scope>
    <source>
        <strain evidence="1">SnTB1</strain>
    </source>
</reference>
<organism evidence="1 2">
    <name type="scientific">Sclerotinia nivalis</name>
    <dbReference type="NCBI Taxonomy" id="352851"/>
    <lineage>
        <taxon>Eukaryota</taxon>
        <taxon>Fungi</taxon>
        <taxon>Dikarya</taxon>
        <taxon>Ascomycota</taxon>
        <taxon>Pezizomycotina</taxon>
        <taxon>Leotiomycetes</taxon>
        <taxon>Helotiales</taxon>
        <taxon>Sclerotiniaceae</taxon>
        <taxon>Sclerotinia</taxon>
    </lineage>
</organism>
<dbReference type="EMBL" id="JAPEIS010000006">
    <property type="protein sequence ID" value="KAJ8065228.1"/>
    <property type="molecule type" value="Genomic_DNA"/>
</dbReference>